<name>A0AAD0M4G2_PSEAV</name>
<keyword evidence="1" id="KW-0067">ATP-binding</keyword>
<evidence type="ECO:0000313" key="1">
    <source>
        <dbReference type="EMBL" id="AXH59497.1"/>
    </source>
</evidence>
<evidence type="ECO:0000313" key="2">
    <source>
        <dbReference type="Proteomes" id="UP000006426"/>
    </source>
</evidence>
<geneLocation type="plasmid" evidence="2">
    <name>pmppla107</name>
</geneLocation>
<dbReference type="Proteomes" id="UP000006426">
    <property type="component" value="Plasmid pmppla107"/>
</dbReference>
<reference evidence="1 2" key="1">
    <citation type="journal article" date="2011" name="PLoS Pathog.">
        <title>Dynamic evolution of pathogenicity revealed by sequencing and comparative genomics of 19 Pseudomonas syringae isolates.</title>
        <authorList>
            <person name="Baltrus D.A."/>
            <person name="Nishimura M.T."/>
            <person name="Romanchuk A."/>
            <person name="Chang J.H."/>
            <person name="Mukhtar M.S."/>
            <person name="Cherkis K."/>
            <person name="Roach J."/>
            <person name="Grant S.R."/>
            <person name="Jones C.D."/>
            <person name="Dangl J.L."/>
        </authorList>
    </citation>
    <scope>NUCLEOTIDE SEQUENCE [LARGE SCALE GENOMIC DNA]</scope>
    <source>
        <strain evidence="1 2">M301315</strain>
    </source>
</reference>
<dbReference type="InterPro" id="IPR027417">
    <property type="entry name" value="P-loop_NTPase"/>
</dbReference>
<dbReference type="EMBL" id="CP031226">
    <property type="protein sequence ID" value="AXH59497.1"/>
    <property type="molecule type" value="Genomic_DNA"/>
</dbReference>
<dbReference type="GeneID" id="39474105"/>
<keyword evidence="1" id="KW-0547">Nucleotide-binding</keyword>
<accession>A0AAD0M4G2</accession>
<gene>
    <name evidence="1" type="ORF">PLA107_030180</name>
</gene>
<dbReference type="AlphaFoldDB" id="A0AAD0M4G2"/>
<protein>
    <submittedName>
        <fullName evidence="1">ATP-binding protein</fullName>
    </submittedName>
</protein>
<organism evidence="1 2">
    <name type="scientific">Pseudomonas amygdali pv. lachrymans str. M301315</name>
    <dbReference type="NCBI Taxonomy" id="629260"/>
    <lineage>
        <taxon>Bacteria</taxon>
        <taxon>Pseudomonadati</taxon>
        <taxon>Pseudomonadota</taxon>
        <taxon>Gammaproteobacteria</taxon>
        <taxon>Pseudomonadales</taxon>
        <taxon>Pseudomonadaceae</taxon>
        <taxon>Pseudomonas</taxon>
        <taxon>Pseudomonas amygdali</taxon>
    </lineage>
</organism>
<proteinExistence type="predicted"/>
<dbReference type="Gene3D" id="3.40.50.300">
    <property type="entry name" value="P-loop containing nucleotide triphosphate hydrolases"/>
    <property type="match status" value="1"/>
</dbReference>
<dbReference type="GO" id="GO:0005524">
    <property type="term" value="F:ATP binding"/>
    <property type="evidence" value="ECO:0007669"/>
    <property type="project" value="UniProtKB-KW"/>
</dbReference>
<keyword evidence="1" id="KW-0614">Plasmid</keyword>
<dbReference type="RefSeq" id="WP_005742308.1">
    <property type="nucleotide sequence ID" value="NZ_CP031226.1"/>
</dbReference>
<sequence length="1005" mass="113307">MSISFSVASFVNRIFKTSVSHYCQLETASDEHNLVTRDGGLLTAFEVKGTFGIMGNDATKSHITSLVDTLSSALKRPGHRIQFVFRRDPLNSHEALRRSIQGAIRTLQALNMDLEDMVIERSNKLEKKTVLETCFLVITTTPRALHPDILKGSSKERLQKASKNGGLKPGAFAQSPMVEMPGVDTLHAGFVSQVISRLEEKLSMRKYKAHEFLHQLRKQITQYDTSDKWRAYLPGDKMPARLMQESPEDGDVSNILWPDISHQLFSRNPETCKEDHTLVDIGDWKIAPILVDQRPQEAKPFADLFKSIHRDVPWQMSLVIDSGHDRVCQLISRKKTFSSFIAFVSSENKLIREAAEELLEAAVEKTMVSAQISFSTWGRDVEEVRRNRSKLKSAVESWGQLQVVEERGDAIEAWFNTMPGFSANHLATRIPLLAEEALTMSPITRPVSPWADGTMLYRTIDEKVFPFLPGSDLQTANMELVFAPPGFGKSFYLAASNMGLITRPGNEVLPRIGILDIGFSSAMFVELVKDSLPADQKHLAQSFRIEMTNDYAVNFFDTPLGCQRPLSVDREYVVNMLLLLCTPAGRKEPVDRMAELISNLVDAMYDYFSEERNPQYYEKGMDSRVDKALADHMMPTFEGDSWWKISRMLFDAGLTQEASLAQRFAVPTLNDATTVLSQETSISDVYGSSMVGNEKLIDYLKVMIISAVNDYPILAQPTVFSIGEARIISIDLMSVAKEGSAQAEKRTAVMYLLGRQIICKDYYRKAEFTLPEIPEHFRAYHKKIIEKDESVPKKFCMDEFHRTSNSPQVRKQAVVDIREGRKYDVHVSLLSQLLSDFDSDMIQLINNTVILSKGISETTMDEIKNRFRPSADAVRYMNRWLTGPGAEGSSMLYIGSLKSETAPQIQQVIRLTLGGSEIWAYTTTPQDVSLRRRMTQKIGLNNTLKILTKAYPNGSAKAEIQLMLSDNAVDFNEHDQNLTIFDILVDKLIREHSVLIDNAKIPVAK</sequence>